<gene>
    <name evidence="5" type="ORF">KOR34_36750</name>
</gene>
<dbReference type="SUPFAM" id="SSF54197">
    <property type="entry name" value="HIT-like"/>
    <property type="match status" value="1"/>
</dbReference>
<dbReference type="RefSeq" id="WP_146566790.1">
    <property type="nucleotide sequence ID" value="NZ_SIHJ01000002.1"/>
</dbReference>
<feature type="domain" description="HIT" evidence="4">
    <location>
        <begin position="3"/>
        <end position="111"/>
    </location>
</feature>
<dbReference type="AlphaFoldDB" id="A0A5C5V6G3"/>
<protein>
    <submittedName>
        <fullName evidence="5">HIT-like protein</fullName>
        <ecNumber evidence="5">3.-.-.-</ecNumber>
    </submittedName>
</protein>
<proteinExistence type="predicted"/>
<evidence type="ECO:0000256" key="1">
    <source>
        <dbReference type="PIRSR" id="PIRSR601310-1"/>
    </source>
</evidence>
<dbReference type="CDD" id="cd01276">
    <property type="entry name" value="PKCI_related"/>
    <property type="match status" value="1"/>
</dbReference>
<evidence type="ECO:0000313" key="6">
    <source>
        <dbReference type="Proteomes" id="UP000316714"/>
    </source>
</evidence>
<dbReference type="PANTHER" id="PTHR23089">
    <property type="entry name" value="HISTIDINE TRIAD HIT PROTEIN"/>
    <property type="match status" value="1"/>
</dbReference>
<dbReference type="InterPro" id="IPR011146">
    <property type="entry name" value="HIT-like"/>
</dbReference>
<evidence type="ECO:0000256" key="3">
    <source>
        <dbReference type="PROSITE-ProRule" id="PRU00464"/>
    </source>
</evidence>
<dbReference type="OrthoDB" id="9784774at2"/>
<keyword evidence="5" id="KW-0378">Hydrolase</keyword>
<evidence type="ECO:0000256" key="2">
    <source>
        <dbReference type="PIRSR" id="PIRSR601310-3"/>
    </source>
</evidence>
<feature type="active site" description="Tele-AMP-histidine intermediate" evidence="1">
    <location>
        <position position="97"/>
    </location>
</feature>
<reference evidence="5 6" key="1">
    <citation type="submission" date="2019-02" db="EMBL/GenBank/DDBJ databases">
        <title>Deep-cultivation of Planctomycetes and their phenomic and genomic characterization uncovers novel biology.</title>
        <authorList>
            <person name="Wiegand S."/>
            <person name="Jogler M."/>
            <person name="Boedeker C."/>
            <person name="Pinto D."/>
            <person name="Vollmers J."/>
            <person name="Rivas-Marin E."/>
            <person name="Kohn T."/>
            <person name="Peeters S.H."/>
            <person name="Heuer A."/>
            <person name="Rast P."/>
            <person name="Oberbeckmann S."/>
            <person name="Bunk B."/>
            <person name="Jeske O."/>
            <person name="Meyerdierks A."/>
            <person name="Storesund J.E."/>
            <person name="Kallscheuer N."/>
            <person name="Luecker S."/>
            <person name="Lage O.M."/>
            <person name="Pohl T."/>
            <person name="Merkel B.J."/>
            <person name="Hornburger P."/>
            <person name="Mueller R.-W."/>
            <person name="Bruemmer F."/>
            <person name="Labrenz M."/>
            <person name="Spormann A.M."/>
            <person name="Op Den Camp H."/>
            <person name="Overmann J."/>
            <person name="Amann R."/>
            <person name="Jetten M.S.M."/>
            <person name="Mascher T."/>
            <person name="Medema M.H."/>
            <person name="Devos D.P."/>
            <person name="Kaster A.-K."/>
            <person name="Ovreas L."/>
            <person name="Rohde M."/>
            <person name="Galperin M.Y."/>
            <person name="Jogler C."/>
        </authorList>
    </citation>
    <scope>NUCLEOTIDE SEQUENCE [LARGE SCALE GENOMIC DNA]</scope>
    <source>
        <strain evidence="5 6">KOR34</strain>
    </source>
</reference>
<dbReference type="Pfam" id="PF01230">
    <property type="entry name" value="HIT"/>
    <property type="match status" value="1"/>
</dbReference>
<dbReference type="PRINTS" id="PR00332">
    <property type="entry name" value="HISTRIAD"/>
</dbReference>
<dbReference type="FunFam" id="3.30.428.10:FF:000005">
    <property type="entry name" value="Histidine triad nucleotide-binding protein 1"/>
    <property type="match status" value="1"/>
</dbReference>
<dbReference type="Proteomes" id="UP000316714">
    <property type="component" value="Unassembled WGS sequence"/>
</dbReference>
<sequence>MTIFDKIISKEIPADILHEDDHCLAFRDISPQAPTHFLVIPKKPIQSVDQLVDDDAALIGRMWLVIRDLARKQGLADGYRVVVNTGADGGQSVDHLHYHVLGGRALTWPPG</sequence>
<dbReference type="GO" id="GO:0016787">
    <property type="term" value="F:hydrolase activity"/>
    <property type="evidence" value="ECO:0007669"/>
    <property type="project" value="UniProtKB-KW"/>
</dbReference>
<feature type="short sequence motif" description="Histidine triad motif" evidence="2 3">
    <location>
        <begin position="95"/>
        <end position="99"/>
    </location>
</feature>
<evidence type="ECO:0000313" key="5">
    <source>
        <dbReference type="EMBL" id="TWT33841.1"/>
    </source>
</evidence>
<dbReference type="Gene3D" id="3.30.428.10">
    <property type="entry name" value="HIT-like"/>
    <property type="match status" value="1"/>
</dbReference>
<name>A0A5C5V6G3_9BACT</name>
<organism evidence="5 6">
    <name type="scientific">Posidoniimonas corsicana</name>
    <dbReference type="NCBI Taxonomy" id="1938618"/>
    <lineage>
        <taxon>Bacteria</taxon>
        <taxon>Pseudomonadati</taxon>
        <taxon>Planctomycetota</taxon>
        <taxon>Planctomycetia</taxon>
        <taxon>Pirellulales</taxon>
        <taxon>Lacipirellulaceae</taxon>
        <taxon>Posidoniimonas</taxon>
    </lineage>
</organism>
<dbReference type="EMBL" id="SIHJ01000002">
    <property type="protein sequence ID" value="TWT33841.1"/>
    <property type="molecule type" value="Genomic_DNA"/>
</dbReference>
<dbReference type="InterPro" id="IPR036265">
    <property type="entry name" value="HIT-like_sf"/>
</dbReference>
<keyword evidence="6" id="KW-1185">Reference proteome</keyword>
<dbReference type="EC" id="3.-.-.-" evidence="5"/>
<dbReference type="InterPro" id="IPR001310">
    <property type="entry name" value="Histidine_triad_HIT"/>
</dbReference>
<comment type="caution">
    <text evidence="5">The sequence shown here is derived from an EMBL/GenBank/DDBJ whole genome shotgun (WGS) entry which is preliminary data.</text>
</comment>
<dbReference type="PROSITE" id="PS51084">
    <property type="entry name" value="HIT_2"/>
    <property type="match status" value="1"/>
</dbReference>
<evidence type="ECO:0000259" key="4">
    <source>
        <dbReference type="PROSITE" id="PS51084"/>
    </source>
</evidence>
<accession>A0A5C5V6G3</accession>